<dbReference type="Gene3D" id="1.20.120.1630">
    <property type="match status" value="1"/>
</dbReference>
<name>A0A318KE66_9FIRM</name>
<evidence type="ECO:0000256" key="3">
    <source>
        <dbReference type="ARBA" id="ARBA00022989"/>
    </source>
</evidence>
<evidence type="ECO:0000256" key="5">
    <source>
        <dbReference type="SAM" id="Phobius"/>
    </source>
</evidence>
<keyword evidence="3 5" id="KW-1133">Transmembrane helix</keyword>
<dbReference type="Proteomes" id="UP000247612">
    <property type="component" value="Unassembled WGS sequence"/>
</dbReference>
<keyword evidence="2 5" id="KW-0812">Transmembrane</keyword>
<feature type="transmembrane region" description="Helical" evidence="5">
    <location>
        <begin position="112"/>
        <end position="138"/>
    </location>
</feature>
<evidence type="ECO:0000256" key="4">
    <source>
        <dbReference type="ARBA" id="ARBA00023136"/>
    </source>
</evidence>
<keyword evidence="6" id="KW-0808">Transferase</keyword>
<evidence type="ECO:0000256" key="2">
    <source>
        <dbReference type="ARBA" id="ARBA00022692"/>
    </source>
</evidence>
<keyword evidence="4 5" id="KW-0472">Membrane</keyword>
<proteinExistence type="predicted"/>
<reference evidence="6 7" key="1">
    <citation type="submission" date="2018-05" db="EMBL/GenBank/DDBJ databases">
        <title>Genomic Encyclopedia of Type Strains, Phase IV (KMG-IV): sequencing the most valuable type-strain genomes for metagenomic binning, comparative biology and taxonomic classification.</title>
        <authorList>
            <person name="Goeker M."/>
        </authorList>
    </citation>
    <scope>NUCLEOTIDE SEQUENCE [LARGE SCALE GENOMIC DNA]</scope>
    <source>
        <strain evidence="6 7">JC118</strain>
    </source>
</reference>
<comment type="subcellular location">
    <subcellularLocation>
        <location evidence="1">Endomembrane system</location>
        <topology evidence="1">Multi-pass membrane protein</topology>
    </subcellularLocation>
</comment>
<dbReference type="GO" id="GO:0008168">
    <property type="term" value="F:methyltransferase activity"/>
    <property type="evidence" value="ECO:0007669"/>
    <property type="project" value="UniProtKB-KW"/>
</dbReference>
<feature type="transmembrane region" description="Helical" evidence="5">
    <location>
        <begin position="42"/>
        <end position="61"/>
    </location>
</feature>
<evidence type="ECO:0000256" key="1">
    <source>
        <dbReference type="ARBA" id="ARBA00004127"/>
    </source>
</evidence>
<dbReference type="GO" id="GO:0032259">
    <property type="term" value="P:methylation"/>
    <property type="evidence" value="ECO:0007669"/>
    <property type="project" value="UniProtKB-KW"/>
</dbReference>
<evidence type="ECO:0000313" key="7">
    <source>
        <dbReference type="Proteomes" id="UP000247612"/>
    </source>
</evidence>
<dbReference type="EMBL" id="QJKH01000019">
    <property type="protein sequence ID" value="PXX75206.1"/>
    <property type="molecule type" value="Genomic_DNA"/>
</dbReference>
<dbReference type="STRING" id="1034346.GCA_000313565_01897"/>
<protein>
    <submittedName>
        <fullName evidence="6">Protein-S-isoprenylcysteine O-methyltransferase Ste14</fullName>
    </submittedName>
</protein>
<keyword evidence="6" id="KW-0489">Methyltransferase</keyword>
<dbReference type="InterPro" id="IPR007318">
    <property type="entry name" value="Phopholipid_MeTrfase"/>
</dbReference>
<evidence type="ECO:0000313" key="6">
    <source>
        <dbReference type="EMBL" id="PXX75206.1"/>
    </source>
</evidence>
<accession>A0A318KE66</accession>
<organism evidence="6 7">
    <name type="scientific">Dielma fastidiosa</name>
    <dbReference type="NCBI Taxonomy" id="1034346"/>
    <lineage>
        <taxon>Bacteria</taxon>
        <taxon>Bacillati</taxon>
        <taxon>Bacillota</taxon>
        <taxon>Erysipelotrichia</taxon>
        <taxon>Erysipelotrichales</taxon>
        <taxon>Erysipelotrichaceae</taxon>
        <taxon>Dielma</taxon>
    </lineage>
</organism>
<dbReference type="AlphaFoldDB" id="A0A318KE66"/>
<dbReference type="GO" id="GO:0012505">
    <property type="term" value="C:endomembrane system"/>
    <property type="evidence" value="ECO:0007669"/>
    <property type="project" value="UniProtKB-SubCell"/>
</dbReference>
<comment type="caution">
    <text evidence="6">The sequence shown here is derived from an EMBL/GenBank/DDBJ whole genome shotgun (WGS) entry which is preliminary data.</text>
</comment>
<gene>
    <name evidence="6" type="ORF">DES51_11922</name>
</gene>
<dbReference type="OrthoDB" id="272002at2"/>
<feature type="transmembrane region" description="Helical" evidence="5">
    <location>
        <begin position="68"/>
        <end position="92"/>
    </location>
</feature>
<keyword evidence="7" id="KW-1185">Reference proteome</keyword>
<dbReference type="RefSeq" id="WP_022938202.1">
    <property type="nucleotide sequence ID" value="NZ_CABKRQ010000005.1"/>
</dbReference>
<sequence>MGFLLLLPFFLIRFLLLSRLDQQALGRAAHFAPMPKTEKGFYWLYQVTNIMIFILILVLPIKRSPSSIYYMGLLVYLFGLLALTASIISFASCDNTGFNCSGVYRFSRNPMYAAYFIFFIGCAVLLHSRLLLAAVLLFQLAAHRIILAEENWCIQRFGSKYLDYMKKVRRYF</sequence>
<dbReference type="Pfam" id="PF04191">
    <property type="entry name" value="PEMT"/>
    <property type="match status" value="1"/>
</dbReference>